<organism evidence="1 2">
    <name type="scientific">Plasmodium ovale curtisi</name>
    <dbReference type="NCBI Taxonomy" id="864141"/>
    <lineage>
        <taxon>Eukaryota</taxon>
        <taxon>Sar</taxon>
        <taxon>Alveolata</taxon>
        <taxon>Apicomplexa</taxon>
        <taxon>Aconoidasida</taxon>
        <taxon>Haemosporida</taxon>
        <taxon>Plasmodiidae</taxon>
        <taxon>Plasmodium</taxon>
        <taxon>Plasmodium (Plasmodium)</taxon>
    </lineage>
</organism>
<dbReference type="Proteomes" id="UP000078560">
    <property type="component" value="Unassembled WGS sequence"/>
</dbReference>
<gene>
    <name evidence="1" type="ORF">POVCU2_0096270</name>
</gene>
<proteinExistence type="predicted"/>
<protein>
    <submittedName>
        <fullName evidence="1">Uncharacterized protein</fullName>
    </submittedName>
</protein>
<evidence type="ECO:0000313" key="2">
    <source>
        <dbReference type="Proteomes" id="UP000078560"/>
    </source>
</evidence>
<sequence length="76" mass="8635">MANVAALNRELRDDTVEISEMYEKAMVNGLIEKLAEPFNTLIEDLKNVHEIQKGLKTSDDGKNVQKIFCSIYFIST</sequence>
<name>A0A1A8WVZ6_PLAOA</name>
<dbReference type="AlphaFoldDB" id="A0A1A8WVZ6"/>
<evidence type="ECO:0000313" key="1">
    <source>
        <dbReference type="EMBL" id="SBS95495.1"/>
    </source>
</evidence>
<reference evidence="2" key="1">
    <citation type="submission" date="2016-05" db="EMBL/GenBank/DDBJ databases">
        <authorList>
            <person name="Naeem Raeece"/>
        </authorList>
    </citation>
    <scope>NUCLEOTIDE SEQUENCE [LARGE SCALE GENOMIC DNA]</scope>
</reference>
<dbReference type="EMBL" id="FLQU01002065">
    <property type="protein sequence ID" value="SBS95495.1"/>
    <property type="molecule type" value="Genomic_DNA"/>
</dbReference>
<accession>A0A1A8WVZ6</accession>